<evidence type="ECO:0000313" key="3">
    <source>
        <dbReference type="Proteomes" id="UP000037178"/>
    </source>
</evidence>
<comment type="caution">
    <text evidence="2">The sequence shown here is derived from an EMBL/GenBank/DDBJ whole genome shotgun (WGS) entry which is preliminary data.</text>
</comment>
<accession>A0A0J9H3T0</accession>
<protein>
    <recommendedName>
        <fullName evidence="4">Pentapeptide repeat-containing protein</fullName>
    </recommendedName>
</protein>
<proteinExistence type="predicted"/>
<dbReference type="InterPro" id="IPR001646">
    <property type="entry name" value="5peptide_repeat"/>
</dbReference>
<evidence type="ECO:0000256" key="1">
    <source>
        <dbReference type="SAM" id="Phobius"/>
    </source>
</evidence>
<feature type="transmembrane region" description="Helical" evidence="1">
    <location>
        <begin position="414"/>
        <end position="435"/>
    </location>
</feature>
<evidence type="ECO:0000313" key="2">
    <source>
        <dbReference type="EMBL" id="KMW60338.1"/>
    </source>
</evidence>
<sequence length="476" mass="53528">MVIRNDGKLLTPAARNPWYVLMTIAGAPSDPNDHETISKNRRFWNAWACSELKSQDRLEIAAKLGCALDEISLWSSEEKERVVLELGQRLPGTEIPCPSNAIDLRGLFFSGRMFSRGFVFPSAVLFKGSCFQDFTTFQGSQFRDIAGFEGVEFVANVDFRYVEFVQSAYFRGTSFNETGSFQGVAFQWNADFRGASFTSSGEFFGVVFNHEAYFQNTNFRLLANFDGAEFKGGGNFSNSQFGADAVFTGSVFAGSPWFEGCEFNGGVWFKKGSFMDLTSFENARFTKMVPEFFEREFYHGTVFSLQQENWPSEKATNAEVFKLLYSRLAQVMSDLHKPDDEQFFRRQEMRCKQVLEEPLPKLLLRLYGFVSDYGYSVTRPLALLSVVFVLGFLALAVGNCPAPGIDQSMQECGWGAMGLSFGNTFAFFGFGRLYFPSGFFEGLPAWLKVLGAGQTVLGVVLLFFLGLGLRNRFRLR</sequence>
<organism evidence="2 3">
    <name type="scientific">Candidatus Rhodobacter oscarellae</name>
    <dbReference type="NCBI Taxonomy" id="1675527"/>
    <lineage>
        <taxon>Bacteria</taxon>
        <taxon>Pseudomonadati</taxon>
        <taxon>Pseudomonadota</taxon>
        <taxon>Alphaproteobacteria</taxon>
        <taxon>Rhodobacterales</taxon>
        <taxon>Rhodobacter group</taxon>
        <taxon>Rhodobacter</taxon>
    </lineage>
</organism>
<keyword evidence="1" id="KW-0472">Membrane</keyword>
<keyword evidence="1" id="KW-0812">Transmembrane</keyword>
<keyword evidence="1" id="KW-1133">Transmembrane helix</keyword>
<reference evidence="2 3" key="1">
    <citation type="submission" date="2015-06" db="EMBL/GenBank/DDBJ databases">
        <title>Draft genome sequence of an Alphaproteobacteria species associated to the Mediterranean sponge Oscarella lobularis.</title>
        <authorList>
            <person name="Jourda C."/>
            <person name="Santini S."/>
            <person name="Claverie J.-M."/>
        </authorList>
    </citation>
    <scope>NUCLEOTIDE SEQUENCE [LARGE SCALE GENOMIC DNA]</scope>
    <source>
        <strain evidence="2">IGS</strain>
    </source>
</reference>
<gene>
    <name evidence="2" type="ORF">AIOL_000491</name>
</gene>
<dbReference type="STRING" id="1675527.AIOL_000491"/>
<dbReference type="AlphaFoldDB" id="A0A0J9H3T0"/>
<dbReference type="Proteomes" id="UP000037178">
    <property type="component" value="Unassembled WGS sequence"/>
</dbReference>
<evidence type="ECO:0008006" key="4">
    <source>
        <dbReference type="Google" id="ProtNLM"/>
    </source>
</evidence>
<dbReference type="PATRIC" id="fig|1675527.3.peg.546"/>
<name>A0A0J9H3T0_9RHOB</name>
<dbReference type="EMBL" id="LFTY01000001">
    <property type="protein sequence ID" value="KMW60338.1"/>
    <property type="molecule type" value="Genomic_DNA"/>
</dbReference>
<dbReference type="Pfam" id="PF13576">
    <property type="entry name" value="Pentapeptide_3"/>
    <property type="match status" value="1"/>
</dbReference>
<feature type="transmembrane region" description="Helical" evidence="1">
    <location>
        <begin position="381"/>
        <end position="402"/>
    </location>
</feature>
<feature type="transmembrane region" description="Helical" evidence="1">
    <location>
        <begin position="447"/>
        <end position="469"/>
    </location>
</feature>
<keyword evidence="3" id="KW-1185">Reference proteome</keyword>